<organism evidence="2 3">
    <name type="scientific">Nannocystis pusilla</name>
    <dbReference type="NCBI Taxonomy" id="889268"/>
    <lineage>
        <taxon>Bacteria</taxon>
        <taxon>Pseudomonadati</taxon>
        <taxon>Myxococcota</taxon>
        <taxon>Polyangia</taxon>
        <taxon>Nannocystales</taxon>
        <taxon>Nannocystaceae</taxon>
        <taxon>Nannocystis</taxon>
    </lineage>
</organism>
<feature type="chain" id="PRO_5046033216" description="Calcineurin-like phosphoesterase domain-containing protein" evidence="1">
    <location>
        <begin position="21"/>
        <end position="414"/>
    </location>
</feature>
<evidence type="ECO:0000313" key="2">
    <source>
        <dbReference type="EMBL" id="MBZ5714717.1"/>
    </source>
</evidence>
<reference evidence="2" key="1">
    <citation type="submission" date="2021-08" db="EMBL/GenBank/DDBJ databases">
        <authorList>
            <person name="Stevens D.C."/>
        </authorList>
    </citation>
    <scope>NUCLEOTIDE SEQUENCE</scope>
    <source>
        <strain evidence="2">DSM 53165</strain>
    </source>
</reference>
<evidence type="ECO:0008006" key="4">
    <source>
        <dbReference type="Google" id="ProtNLM"/>
    </source>
</evidence>
<dbReference type="Gene3D" id="3.60.21.10">
    <property type="match status" value="1"/>
</dbReference>
<dbReference type="Proteomes" id="UP001139031">
    <property type="component" value="Unassembled WGS sequence"/>
</dbReference>
<sequence>MTRLALVALLSAPLSLSACAIERGKAWGPPVVPDKAVPEVSLVLLGDVGARGRSGAVVAAELERVLAEHRRRGRPAVVLWLGDNIGPVGPGDLGRCTAPARAWQARGPAALAQVVRAHVDAGGAALAALGEQDWRCGQPELELQADAGGPMPWAMPAHNYSAAVYPDGHVRVTMSCTAGVCVPGPKDMSSETAPLVELVVVDSAAWLVPPPVGTPAAARADHSLAEQAALLAAVAARPAAHPRVLVSHHPLESAGPHGVGGLFSDSGYYLHAPPLREAVDAGLFAGALSAHDRMVLATADIGPATKRSSRFWLKHPVFQVISGSASAPDSRGGVRGAWYFQSTTLKAELQSNRPGFAELVVREDSFSAVVRRRKAGRWGAGTLTFPARRPPHPVETTSPVMDPCLYCDPVPPRQ</sequence>
<name>A0ABS7U2H0_9BACT</name>
<dbReference type="RefSeq" id="WP_224196450.1">
    <property type="nucleotide sequence ID" value="NZ_JAIRAU010000049.1"/>
</dbReference>
<keyword evidence="1" id="KW-0732">Signal</keyword>
<dbReference type="PROSITE" id="PS51257">
    <property type="entry name" value="PROKAR_LIPOPROTEIN"/>
    <property type="match status" value="1"/>
</dbReference>
<dbReference type="EMBL" id="JAIRAU010000049">
    <property type="protein sequence ID" value="MBZ5714717.1"/>
    <property type="molecule type" value="Genomic_DNA"/>
</dbReference>
<proteinExistence type="predicted"/>
<keyword evidence="3" id="KW-1185">Reference proteome</keyword>
<gene>
    <name evidence="2" type="ORF">K7C98_36260</name>
</gene>
<evidence type="ECO:0000256" key="1">
    <source>
        <dbReference type="SAM" id="SignalP"/>
    </source>
</evidence>
<dbReference type="SUPFAM" id="SSF56300">
    <property type="entry name" value="Metallo-dependent phosphatases"/>
    <property type="match status" value="1"/>
</dbReference>
<evidence type="ECO:0000313" key="3">
    <source>
        <dbReference type="Proteomes" id="UP001139031"/>
    </source>
</evidence>
<accession>A0ABS7U2H0</accession>
<comment type="caution">
    <text evidence="2">The sequence shown here is derived from an EMBL/GenBank/DDBJ whole genome shotgun (WGS) entry which is preliminary data.</text>
</comment>
<dbReference type="InterPro" id="IPR029052">
    <property type="entry name" value="Metallo-depent_PP-like"/>
</dbReference>
<feature type="signal peptide" evidence="1">
    <location>
        <begin position="1"/>
        <end position="20"/>
    </location>
</feature>
<protein>
    <recommendedName>
        <fullName evidence="4">Calcineurin-like phosphoesterase domain-containing protein</fullName>
    </recommendedName>
</protein>